<dbReference type="InterPro" id="IPR011990">
    <property type="entry name" value="TPR-like_helical_dom_sf"/>
</dbReference>
<dbReference type="Gene3D" id="1.25.40.10">
    <property type="entry name" value="Tetratricopeptide repeat domain"/>
    <property type="match status" value="1"/>
</dbReference>
<feature type="repeat" description="TPR" evidence="1">
    <location>
        <begin position="385"/>
        <end position="418"/>
    </location>
</feature>
<reference evidence="2" key="1">
    <citation type="submission" date="2022-06" db="EMBL/GenBank/DDBJ databases">
        <title>Brachyspira pilosicoli from pigs in Switzerland.</title>
        <authorList>
            <person name="Schmitt S."/>
            <person name="Arnold M."/>
            <person name="Rossano A."/>
            <person name="Perreten V."/>
        </authorList>
    </citation>
    <scope>NUCLEOTIDE SEQUENCE</scope>
    <source>
        <strain evidence="2">MEI4028</strain>
    </source>
</reference>
<dbReference type="SUPFAM" id="SSF48452">
    <property type="entry name" value="TPR-like"/>
    <property type="match status" value="1"/>
</dbReference>
<dbReference type="AlphaFoldDB" id="A0AAJ6GIL2"/>
<evidence type="ECO:0000256" key="1">
    <source>
        <dbReference type="PROSITE-ProRule" id="PRU00339"/>
    </source>
</evidence>
<dbReference type="Proteomes" id="UP001242021">
    <property type="component" value="Chromosome"/>
</dbReference>
<evidence type="ECO:0000313" key="3">
    <source>
        <dbReference type="Proteomes" id="UP001242021"/>
    </source>
</evidence>
<organism evidence="2 3">
    <name type="scientific">Brachyspira pilosicoli</name>
    <name type="common">Serpulina pilosicoli</name>
    <dbReference type="NCBI Taxonomy" id="52584"/>
    <lineage>
        <taxon>Bacteria</taxon>
        <taxon>Pseudomonadati</taxon>
        <taxon>Spirochaetota</taxon>
        <taxon>Spirochaetia</taxon>
        <taxon>Brachyspirales</taxon>
        <taxon>Brachyspiraceae</taxon>
        <taxon>Brachyspira</taxon>
    </lineage>
</organism>
<dbReference type="PROSITE" id="PS50005">
    <property type="entry name" value="TPR"/>
    <property type="match status" value="1"/>
</dbReference>
<accession>A0AAJ6GIL2</accession>
<dbReference type="RefSeq" id="WP_284603289.1">
    <property type="nucleotide sequence ID" value="NZ_CP098752.1"/>
</dbReference>
<name>A0AAJ6GIL2_BRAPL</name>
<keyword evidence="1" id="KW-0802">TPR repeat</keyword>
<gene>
    <name evidence="2" type="ORF">NEH99_04985</name>
</gene>
<dbReference type="InterPro" id="IPR019734">
    <property type="entry name" value="TPR_rpt"/>
</dbReference>
<protein>
    <submittedName>
        <fullName evidence="2">Tetratricopeptide repeat protein</fullName>
    </submittedName>
</protein>
<proteinExistence type="predicted"/>
<dbReference type="EMBL" id="CP098754">
    <property type="protein sequence ID" value="WIH95905.1"/>
    <property type="molecule type" value="Genomic_DNA"/>
</dbReference>
<evidence type="ECO:0000313" key="2">
    <source>
        <dbReference type="EMBL" id="WIH95905.1"/>
    </source>
</evidence>
<sequence length="430" mass="50180">MKRLKNNKLYLLLTLVLVAFAYLYTSLIAQTSSDRISIENYNDLPNSRRLVTKLNIKHIEENKVEVSWVGIYHPNLMYYVYRSEDPILSKTVLTNAKVVASTKATNASTTYTIYDNLPKYDKYYYAVISYIDNINFYTATENMDLMQFEYYDPFKNDMTNINNEINTNEIITNNIITNDIITNDIITNDLNTNNTYFTNDMLTNIVSSNDFLSYYPNTNLFDTNYTILPPTNYVDLYYTTNRIDSNRGIVFSTNYYNYTNYYNLTNNYTNYYNTTKIYIINPTNDSLTNEINTNDFVTNDFTNQSRMVENVTNELKVTSFTNDKNENIVNVEIKKDNTKKTPTEYQRYSSEYQRALAQFKANNYAGAIKILEPISRKKVDSALYYDINLLLGKSYKSAGRKKNALDTLKKIKSINPNEVNFWINQVLSDL</sequence>